<accession>A0ABP3Q005</accession>
<feature type="transmembrane region" description="Helical" evidence="1">
    <location>
        <begin position="404"/>
        <end position="429"/>
    </location>
</feature>
<feature type="transmembrane region" description="Helical" evidence="1">
    <location>
        <begin position="264"/>
        <end position="282"/>
    </location>
</feature>
<evidence type="ECO:0008006" key="4">
    <source>
        <dbReference type="Google" id="ProtNLM"/>
    </source>
</evidence>
<feature type="transmembrane region" description="Helical" evidence="1">
    <location>
        <begin position="138"/>
        <end position="159"/>
    </location>
</feature>
<keyword evidence="1" id="KW-0812">Transmembrane</keyword>
<dbReference type="Proteomes" id="UP001499951">
    <property type="component" value="Unassembled WGS sequence"/>
</dbReference>
<feature type="transmembrane region" description="Helical" evidence="1">
    <location>
        <begin position="58"/>
        <end position="78"/>
    </location>
</feature>
<feature type="transmembrane region" description="Helical" evidence="1">
    <location>
        <begin position="34"/>
        <end position="51"/>
    </location>
</feature>
<feature type="transmembrane region" description="Helical" evidence="1">
    <location>
        <begin position="466"/>
        <end position="484"/>
    </location>
</feature>
<organism evidence="2 3">
    <name type="scientific">Rhizomicrobium electricum</name>
    <dbReference type="NCBI Taxonomy" id="480070"/>
    <lineage>
        <taxon>Bacteria</taxon>
        <taxon>Pseudomonadati</taxon>
        <taxon>Pseudomonadota</taxon>
        <taxon>Alphaproteobacteria</taxon>
        <taxon>Micropepsales</taxon>
        <taxon>Micropepsaceae</taxon>
        <taxon>Rhizomicrobium</taxon>
    </lineage>
</organism>
<reference evidence="3" key="1">
    <citation type="journal article" date="2019" name="Int. J. Syst. Evol. Microbiol.">
        <title>The Global Catalogue of Microorganisms (GCM) 10K type strain sequencing project: providing services to taxonomists for standard genome sequencing and annotation.</title>
        <authorList>
            <consortium name="The Broad Institute Genomics Platform"/>
            <consortium name="The Broad Institute Genome Sequencing Center for Infectious Disease"/>
            <person name="Wu L."/>
            <person name="Ma J."/>
        </authorList>
    </citation>
    <scope>NUCLEOTIDE SEQUENCE [LARGE SCALE GENOMIC DNA]</scope>
    <source>
        <strain evidence="3">JCM 15089</strain>
    </source>
</reference>
<evidence type="ECO:0000313" key="3">
    <source>
        <dbReference type="Proteomes" id="UP001499951"/>
    </source>
</evidence>
<protein>
    <recommendedName>
        <fullName evidence="4">Glycosyltransferase RgtA/B/C/D-like domain-containing protein</fullName>
    </recommendedName>
</protein>
<dbReference type="EMBL" id="BAAADD010000008">
    <property type="protein sequence ID" value="GAA0579544.1"/>
    <property type="molecule type" value="Genomic_DNA"/>
</dbReference>
<feature type="transmembrane region" description="Helical" evidence="1">
    <location>
        <begin position="441"/>
        <end position="460"/>
    </location>
</feature>
<keyword evidence="1" id="KW-0472">Membrane</keyword>
<keyword evidence="1" id="KW-1133">Transmembrane helix</keyword>
<name>A0ABP3Q005_9PROT</name>
<gene>
    <name evidence="2" type="ORF">GCM10008942_30550</name>
</gene>
<feature type="transmembrane region" description="Helical" evidence="1">
    <location>
        <begin position="190"/>
        <end position="208"/>
    </location>
</feature>
<keyword evidence="3" id="KW-1185">Reference proteome</keyword>
<evidence type="ECO:0000256" key="1">
    <source>
        <dbReference type="SAM" id="Phobius"/>
    </source>
</evidence>
<comment type="caution">
    <text evidence="2">The sequence shown here is derived from an EMBL/GenBank/DDBJ whole genome shotgun (WGS) entry which is preliminary data.</text>
</comment>
<sequence length="631" mass="68258">MFPTERASAAAALALALTYGLVLAVCKLLPLNDALAFSGVLIVIVLLLDRCSGRTRRLALHAIVQMIVLSWVMNLWTLGYEGRSAVFGGILPWSDSFGFLNDALRLTHGHMLEMSAKRPIFPTTLAALLRLFGGDLRLALLVLSAFAAWTVALATNAVWATHGRRAALIVLAILLFSERHWAGVIQTEDIGLPLGLIGFTLIWRATAAGDVDPAAARVRVLAGLFAITIALMARAGAFFILPALAIWSALHLVPAQRNARLRHFGMAVAAIVAGAAVHEIVLHAAASGMSFSDYPAIVFGLIHHRDFTLLKELHPELNALSGAAQASAAWQIVIAEALKQPGLVVVGLLRSLAELFYTPNGLFGFVWRNPDDMVLENGAAVRAAMAHYSILGPFQIWIAQRGVYSLVNALAMAVMAVAWVGVTIAALVSLFRRPADRYRTLLRWAMAGVLLSAPFTPPWITQAHQVETATLAFIAVTTALWRLREGRPLMRLPGRGLAGLPLGFAAVVVLAAVWLPARPLQSPDATRTMHLYPSAMVRVSEQRSLNFTDRRDADLWFSIQYLKKHNAAFTASLTPYLKPGTVYALGFDTRDGNAKILIDDTRKLDPAARWQAAAGTPLAEPSVVHITAVSR</sequence>
<feature type="transmembrane region" description="Helical" evidence="1">
    <location>
        <begin position="220"/>
        <end position="244"/>
    </location>
</feature>
<evidence type="ECO:0000313" key="2">
    <source>
        <dbReference type="EMBL" id="GAA0579544.1"/>
    </source>
</evidence>
<proteinExistence type="predicted"/>
<feature type="transmembrane region" description="Helical" evidence="1">
    <location>
        <begin position="496"/>
        <end position="517"/>
    </location>
</feature>